<dbReference type="STRING" id="1774273.LPB03_04925"/>
<dbReference type="Proteomes" id="UP000092584">
    <property type="component" value="Unassembled WGS sequence"/>
</dbReference>
<protein>
    <submittedName>
        <fullName evidence="1">Uncharacterized protein</fullName>
    </submittedName>
</protein>
<comment type="caution">
    <text evidence="1">The sequence shown here is derived from an EMBL/GenBank/DDBJ whole genome shotgun (WGS) entry which is preliminary data.</text>
</comment>
<reference evidence="2" key="1">
    <citation type="submission" date="2016-02" db="EMBL/GenBank/DDBJ databases">
        <authorList>
            <person name="Shin S.-K."/>
            <person name="Yi H."/>
            <person name="Kim E."/>
        </authorList>
    </citation>
    <scope>NUCLEOTIDE SEQUENCE [LARGE SCALE GENOMIC DNA]</scope>
    <source>
        <strain evidence="2">LPB0003</strain>
    </source>
</reference>
<proteinExistence type="predicted"/>
<gene>
    <name evidence="1" type="ORF">LPB3_07570</name>
</gene>
<dbReference type="RefSeq" id="WP_065318990.1">
    <property type="nucleotide sequence ID" value="NZ_CP017477.1"/>
</dbReference>
<dbReference type="OrthoDB" id="645138at2"/>
<dbReference type="EMBL" id="LSFM01000022">
    <property type="protein sequence ID" value="OBY64241.1"/>
    <property type="molecule type" value="Genomic_DNA"/>
</dbReference>
<dbReference type="AlphaFoldDB" id="A0A1B8TWY9"/>
<keyword evidence="2" id="KW-1185">Reference proteome</keyword>
<organism evidence="1 2">
    <name type="scientific">Polaribacter vadi</name>
    <dbReference type="NCBI Taxonomy" id="1774273"/>
    <lineage>
        <taxon>Bacteria</taxon>
        <taxon>Pseudomonadati</taxon>
        <taxon>Bacteroidota</taxon>
        <taxon>Flavobacteriia</taxon>
        <taxon>Flavobacteriales</taxon>
        <taxon>Flavobacteriaceae</taxon>
    </lineage>
</organism>
<accession>A0A1B8TWY9</accession>
<sequence>MAKQTGIIKLKGTIGGISFYKTSDGHLAREKGGVDKKRIQNDPAFQRTRENGSEFGRAGKGGKVLRNAIRVLLQNAKDRRVVSRLTKILVAITKTDIVNERGSRTLQEGNLNLLEAFEFNLNGKLGATLFAPFTKAFDRVTGEATLDLAAFSPTVRIAAPAGTTHFKVVMGASELDFENETSTFENDETAILPYTVADTAAIALSASITANSTLPVVQVLGVEFYQEVNGEMYSLKNGTYNALSVTIIDKP</sequence>
<name>A0A1B8TWY9_9FLAO</name>
<evidence type="ECO:0000313" key="1">
    <source>
        <dbReference type="EMBL" id="OBY64241.1"/>
    </source>
</evidence>
<evidence type="ECO:0000313" key="2">
    <source>
        <dbReference type="Proteomes" id="UP000092584"/>
    </source>
</evidence>
<dbReference type="KEGG" id="pob:LPB03_04925"/>